<accession>A0A5C5WSC1</accession>
<dbReference type="Proteomes" id="UP000316598">
    <property type="component" value="Unassembled WGS sequence"/>
</dbReference>
<evidence type="ECO:0000313" key="2">
    <source>
        <dbReference type="Proteomes" id="UP000316598"/>
    </source>
</evidence>
<name>A0A5C5WSC1_9BACT</name>
<protein>
    <submittedName>
        <fullName evidence="1">Uncharacterized protein</fullName>
    </submittedName>
</protein>
<evidence type="ECO:0000313" key="1">
    <source>
        <dbReference type="EMBL" id="TWT52672.1"/>
    </source>
</evidence>
<organism evidence="1 2">
    <name type="scientific">Rubripirellula amarantea</name>
    <dbReference type="NCBI Taxonomy" id="2527999"/>
    <lineage>
        <taxon>Bacteria</taxon>
        <taxon>Pseudomonadati</taxon>
        <taxon>Planctomycetota</taxon>
        <taxon>Planctomycetia</taxon>
        <taxon>Pirellulales</taxon>
        <taxon>Pirellulaceae</taxon>
        <taxon>Rubripirellula</taxon>
    </lineage>
</organism>
<keyword evidence="2" id="KW-1185">Reference proteome</keyword>
<dbReference type="AlphaFoldDB" id="A0A5C5WSC1"/>
<gene>
    <name evidence="1" type="ORF">Pla22_02980</name>
</gene>
<sequence>MSVQFWPDLFRPRIMSLERDAVQYLRQLWAWWIKYSDPFEKLKRKEDRKAKEMAERLDKNLKNKSSP</sequence>
<reference evidence="1 2" key="1">
    <citation type="submission" date="2019-02" db="EMBL/GenBank/DDBJ databases">
        <title>Deep-cultivation of Planctomycetes and their phenomic and genomic characterization uncovers novel biology.</title>
        <authorList>
            <person name="Wiegand S."/>
            <person name="Jogler M."/>
            <person name="Boedeker C."/>
            <person name="Pinto D."/>
            <person name="Vollmers J."/>
            <person name="Rivas-Marin E."/>
            <person name="Kohn T."/>
            <person name="Peeters S.H."/>
            <person name="Heuer A."/>
            <person name="Rast P."/>
            <person name="Oberbeckmann S."/>
            <person name="Bunk B."/>
            <person name="Jeske O."/>
            <person name="Meyerdierks A."/>
            <person name="Storesund J.E."/>
            <person name="Kallscheuer N."/>
            <person name="Luecker S."/>
            <person name="Lage O.M."/>
            <person name="Pohl T."/>
            <person name="Merkel B.J."/>
            <person name="Hornburger P."/>
            <person name="Mueller R.-W."/>
            <person name="Bruemmer F."/>
            <person name="Labrenz M."/>
            <person name="Spormann A.M."/>
            <person name="Op Den Camp H."/>
            <person name="Overmann J."/>
            <person name="Amann R."/>
            <person name="Jetten M.S.M."/>
            <person name="Mascher T."/>
            <person name="Medema M.H."/>
            <person name="Devos D.P."/>
            <person name="Kaster A.-K."/>
            <person name="Ovreas L."/>
            <person name="Rohde M."/>
            <person name="Galperin M.Y."/>
            <person name="Jogler C."/>
        </authorList>
    </citation>
    <scope>NUCLEOTIDE SEQUENCE [LARGE SCALE GENOMIC DNA]</scope>
    <source>
        <strain evidence="1 2">Pla22</strain>
    </source>
</reference>
<proteinExistence type="predicted"/>
<comment type="caution">
    <text evidence="1">The sequence shown here is derived from an EMBL/GenBank/DDBJ whole genome shotgun (WGS) entry which is preliminary data.</text>
</comment>
<dbReference type="EMBL" id="SJPI01000001">
    <property type="protein sequence ID" value="TWT52672.1"/>
    <property type="molecule type" value="Genomic_DNA"/>
</dbReference>